<evidence type="ECO:0000313" key="4">
    <source>
        <dbReference type="Proteomes" id="UP000030960"/>
    </source>
</evidence>
<gene>
    <name evidence="3" type="ORF">OA50_02416</name>
</gene>
<organism evidence="3 4">
    <name type="scientific">Mameliella alba</name>
    <dbReference type="NCBI Taxonomy" id="561184"/>
    <lineage>
        <taxon>Bacteria</taxon>
        <taxon>Pseudomonadati</taxon>
        <taxon>Pseudomonadota</taxon>
        <taxon>Alphaproteobacteria</taxon>
        <taxon>Rhodobacterales</taxon>
        <taxon>Roseobacteraceae</taxon>
        <taxon>Mameliella</taxon>
    </lineage>
</organism>
<dbReference type="EMBL" id="JSUQ01000009">
    <property type="protein sequence ID" value="KHQ52873.1"/>
    <property type="molecule type" value="Genomic_DNA"/>
</dbReference>
<dbReference type="Pfam" id="PF07859">
    <property type="entry name" value="Abhydrolase_3"/>
    <property type="match status" value="1"/>
</dbReference>
<comment type="caution">
    <text evidence="3">The sequence shown here is derived from an EMBL/GenBank/DDBJ whole genome shotgun (WGS) entry which is preliminary data.</text>
</comment>
<dbReference type="STRING" id="561184.SAMN05216376_11036"/>
<dbReference type="OrthoDB" id="9806180at2"/>
<proteinExistence type="predicted"/>
<dbReference type="InterPro" id="IPR013094">
    <property type="entry name" value="AB_hydrolase_3"/>
</dbReference>
<dbReference type="PANTHER" id="PTHR48081:SF8">
    <property type="entry name" value="ALPHA_BETA HYDROLASE FOLD-3 DOMAIN-CONTAINING PROTEIN-RELATED"/>
    <property type="match status" value="1"/>
</dbReference>
<dbReference type="SUPFAM" id="SSF53474">
    <property type="entry name" value="alpha/beta-Hydrolases"/>
    <property type="match status" value="1"/>
</dbReference>
<dbReference type="AlphaFoldDB" id="A0A0B3S1R7"/>
<dbReference type="Proteomes" id="UP000030960">
    <property type="component" value="Unassembled WGS sequence"/>
</dbReference>
<evidence type="ECO:0000313" key="3">
    <source>
        <dbReference type="EMBL" id="KHQ52873.1"/>
    </source>
</evidence>
<dbReference type="GO" id="GO:0016787">
    <property type="term" value="F:hydrolase activity"/>
    <property type="evidence" value="ECO:0007669"/>
    <property type="project" value="UniProtKB-KW"/>
</dbReference>
<dbReference type="PANTHER" id="PTHR48081">
    <property type="entry name" value="AB HYDROLASE SUPERFAMILY PROTEIN C4A8.06C"/>
    <property type="match status" value="1"/>
</dbReference>
<reference evidence="3 4" key="1">
    <citation type="submission" date="2014-10" db="EMBL/GenBank/DDBJ databases">
        <title>Genome sequence of Ponticoccus sp. strain UMTAT08 isolated from clonal culture of toxic dinoflagellate Alexandrium tamiyavanichii.</title>
        <authorList>
            <person name="Gan H.Y."/>
            <person name="Muhd D.-D."/>
            <person name="Mohd Noor M.E."/>
            <person name="Yeong Y.S."/>
            <person name="Usup G."/>
        </authorList>
    </citation>
    <scope>NUCLEOTIDE SEQUENCE [LARGE SCALE GENOMIC DNA]</scope>
    <source>
        <strain evidence="3 4">UMTAT08</strain>
    </source>
</reference>
<accession>A0A0B3S1R7</accession>
<evidence type="ECO:0000259" key="2">
    <source>
        <dbReference type="Pfam" id="PF07859"/>
    </source>
</evidence>
<name>A0A0B3S1R7_9RHOB</name>
<protein>
    <submittedName>
        <fullName evidence="3">Alpha/beta hydrolase fold-3 domain protein</fullName>
    </submittedName>
</protein>
<sequence>MTEEDQLAPGMAEAIRTHENLSDSEAATFWAEGADWAPTEDTDYTGAAGQSQAARVYNGAASGPVMLYIHGGGWTGGSIALNERACQIMARNSGCTVISISYRLAPDPPFPAGLEDCRAALDQFRDRYPDRPFVLSGASAGGNLALALAFDAPVQGLVLFYGVFGDDFETPSYRRYAEGFGLTRARMQELFSLYDPQGAHVTDPRLCPLKASDGQLRLLPPSCLIAAGIDVLRDDTTTLAERLTLLSIPHSLHVEPGVTHGFINRGRLVPAADACLTRAARFLADPEQP</sequence>
<dbReference type="Gene3D" id="3.40.50.1820">
    <property type="entry name" value="alpha/beta hydrolase"/>
    <property type="match status" value="1"/>
</dbReference>
<dbReference type="InterPro" id="IPR050300">
    <property type="entry name" value="GDXG_lipolytic_enzyme"/>
</dbReference>
<evidence type="ECO:0000256" key="1">
    <source>
        <dbReference type="ARBA" id="ARBA00022801"/>
    </source>
</evidence>
<dbReference type="RefSeq" id="WP_052244477.1">
    <property type="nucleotide sequence ID" value="NZ_JSUQ01000009.1"/>
</dbReference>
<dbReference type="InterPro" id="IPR029058">
    <property type="entry name" value="AB_hydrolase_fold"/>
</dbReference>
<feature type="domain" description="Alpha/beta hydrolase fold-3" evidence="2">
    <location>
        <begin position="66"/>
        <end position="263"/>
    </location>
</feature>
<keyword evidence="1 3" id="KW-0378">Hydrolase</keyword>
<keyword evidence="4" id="KW-1185">Reference proteome</keyword>